<evidence type="ECO:0000259" key="3">
    <source>
        <dbReference type="PROSITE" id="PS50222"/>
    </source>
</evidence>
<keyword evidence="5" id="KW-1185">Reference proteome</keyword>
<gene>
    <name evidence="4" type="ORF">SteCoe_23151</name>
</gene>
<dbReference type="SMART" id="SM00054">
    <property type="entry name" value="EFh"/>
    <property type="match status" value="2"/>
</dbReference>
<sequence>MKRFSITSEDSPLTPEQLQEYYFTINDFYNDKSPEKDRERLNILFRIYDRNGDGCITARELKVIMNNVCPEGMADFEIGTIIKRSDLNGDSSIDFEEFSTMMLKCRDN</sequence>
<organism evidence="4 5">
    <name type="scientific">Stentor coeruleus</name>
    <dbReference type="NCBI Taxonomy" id="5963"/>
    <lineage>
        <taxon>Eukaryota</taxon>
        <taxon>Sar</taxon>
        <taxon>Alveolata</taxon>
        <taxon>Ciliophora</taxon>
        <taxon>Postciliodesmatophora</taxon>
        <taxon>Heterotrichea</taxon>
        <taxon>Heterotrichida</taxon>
        <taxon>Stentoridae</taxon>
        <taxon>Stentor</taxon>
    </lineage>
</organism>
<keyword evidence="1" id="KW-0677">Repeat</keyword>
<dbReference type="OrthoDB" id="26525at2759"/>
<reference evidence="4 5" key="1">
    <citation type="submission" date="2016-11" db="EMBL/GenBank/DDBJ databases">
        <title>The macronuclear genome of Stentor coeruleus: a giant cell with tiny introns.</title>
        <authorList>
            <person name="Slabodnick M."/>
            <person name="Ruby J.G."/>
            <person name="Reiff S.B."/>
            <person name="Swart E.C."/>
            <person name="Gosai S."/>
            <person name="Prabakaran S."/>
            <person name="Witkowska E."/>
            <person name="Larue G.E."/>
            <person name="Fisher S."/>
            <person name="Freeman R.M."/>
            <person name="Gunawardena J."/>
            <person name="Chu W."/>
            <person name="Stover N.A."/>
            <person name="Gregory B.D."/>
            <person name="Nowacki M."/>
            <person name="Derisi J."/>
            <person name="Roy S.W."/>
            <person name="Marshall W.F."/>
            <person name="Sood P."/>
        </authorList>
    </citation>
    <scope>NUCLEOTIDE SEQUENCE [LARGE SCALE GENOMIC DNA]</scope>
    <source>
        <strain evidence="4">WM001</strain>
    </source>
</reference>
<evidence type="ECO:0000313" key="4">
    <source>
        <dbReference type="EMBL" id="OMJ77283.1"/>
    </source>
</evidence>
<dbReference type="Pfam" id="PF13499">
    <property type="entry name" value="EF-hand_7"/>
    <property type="match status" value="1"/>
</dbReference>
<dbReference type="PROSITE" id="PS50222">
    <property type="entry name" value="EF_HAND_2"/>
    <property type="match status" value="2"/>
</dbReference>
<dbReference type="SUPFAM" id="SSF47473">
    <property type="entry name" value="EF-hand"/>
    <property type="match status" value="1"/>
</dbReference>
<name>A0A1R2BKI5_9CILI</name>
<feature type="domain" description="EF-hand" evidence="3">
    <location>
        <begin position="36"/>
        <end position="71"/>
    </location>
</feature>
<dbReference type="Gene3D" id="1.10.238.10">
    <property type="entry name" value="EF-hand"/>
    <property type="match status" value="1"/>
</dbReference>
<dbReference type="InterPro" id="IPR050145">
    <property type="entry name" value="Centrin_CML-like"/>
</dbReference>
<dbReference type="InterPro" id="IPR018247">
    <property type="entry name" value="EF_Hand_1_Ca_BS"/>
</dbReference>
<dbReference type="PANTHER" id="PTHR23050">
    <property type="entry name" value="CALCIUM BINDING PROTEIN"/>
    <property type="match status" value="1"/>
</dbReference>
<dbReference type="Proteomes" id="UP000187209">
    <property type="component" value="Unassembled WGS sequence"/>
</dbReference>
<feature type="domain" description="EF-hand" evidence="3">
    <location>
        <begin position="73"/>
        <end position="108"/>
    </location>
</feature>
<evidence type="ECO:0000256" key="1">
    <source>
        <dbReference type="ARBA" id="ARBA00022737"/>
    </source>
</evidence>
<dbReference type="CDD" id="cd00051">
    <property type="entry name" value="EFh"/>
    <property type="match status" value="1"/>
</dbReference>
<dbReference type="EMBL" id="MPUH01000583">
    <property type="protein sequence ID" value="OMJ77283.1"/>
    <property type="molecule type" value="Genomic_DNA"/>
</dbReference>
<dbReference type="PROSITE" id="PS00018">
    <property type="entry name" value="EF_HAND_1"/>
    <property type="match status" value="1"/>
</dbReference>
<dbReference type="InterPro" id="IPR002048">
    <property type="entry name" value="EF_hand_dom"/>
</dbReference>
<dbReference type="AlphaFoldDB" id="A0A1R2BKI5"/>
<accession>A0A1R2BKI5</accession>
<protein>
    <recommendedName>
        <fullName evidence="3">EF-hand domain-containing protein</fullName>
    </recommendedName>
</protein>
<evidence type="ECO:0000313" key="5">
    <source>
        <dbReference type="Proteomes" id="UP000187209"/>
    </source>
</evidence>
<proteinExistence type="predicted"/>
<evidence type="ECO:0000256" key="2">
    <source>
        <dbReference type="ARBA" id="ARBA00022837"/>
    </source>
</evidence>
<dbReference type="FunFam" id="1.10.238.10:FF:000003">
    <property type="entry name" value="Calmodulin A"/>
    <property type="match status" value="1"/>
</dbReference>
<dbReference type="GO" id="GO:0005509">
    <property type="term" value="F:calcium ion binding"/>
    <property type="evidence" value="ECO:0007669"/>
    <property type="project" value="InterPro"/>
</dbReference>
<comment type="caution">
    <text evidence="4">The sequence shown here is derived from an EMBL/GenBank/DDBJ whole genome shotgun (WGS) entry which is preliminary data.</text>
</comment>
<keyword evidence="2" id="KW-0106">Calcium</keyword>
<dbReference type="InterPro" id="IPR011992">
    <property type="entry name" value="EF-hand-dom_pair"/>
</dbReference>